<name>A0AAV5K1G4_9ROSI</name>
<gene>
    <name evidence="1" type="ORF">SLEP1_g30833</name>
</gene>
<keyword evidence="2" id="KW-1185">Reference proteome</keyword>
<dbReference type="EMBL" id="BPVZ01000056">
    <property type="protein sequence ID" value="GKV20753.1"/>
    <property type="molecule type" value="Genomic_DNA"/>
</dbReference>
<organism evidence="1 2">
    <name type="scientific">Rubroshorea leprosula</name>
    <dbReference type="NCBI Taxonomy" id="152421"/>
    <lineage>
        <taxon>Eukaryota</taxon>
        <taxon>Viridiplantae</taxon>
        <taxon>Streptophyta</taxon>
        <taxon>Embryophyta</taxon>
        <taxon>Tracheophyta</taxon>
        <taxon>Spermatophyta</taxon>
        <taxon>Magnoliopsida</taxon>
        <taxon>eudicotyledons</taxon>
        <taxon>Gunneridae</taxon>
        <taxon>Pentapetalae</taxon>
        <taxon>rosids</taxon>
        <taxon>malvids</taxon>
        <taxon>Malvales</taxon>
        <taxon>Dipterocarpaceae</taxon>
        <taxon>Rubroshorea</taxon>
    </lineage>
</organism>
<dbReference type="AlphaFoldDB" id="A0AAV5K1G4"/>
<comment type="caution">
    <text evidence="1">The sequence shown here is derived from an EMBL/GenBank/DDBJ whole genome shotgun (WGS) entry which is preliminary data.</text>
</comment>
<reference evidence="1 2" key="1">
    <citation type="journal article" date="2021" name="Commun. Biol.">
        <title>The genome of Shorea leprosula (Dipterocarpaceae) highlights the ecological relevance of drought in aseasonal tropical rainforests.</title>
        <authorList>
            <person name="Ng K.K.S."/>
            <person name="Kobayashi M.J."/>
            <person name="Fawcett J.A."/>
            <person name="Hatakeyama M."/>
            <person name="Paape T."/>
            <person name="Ng C.H."/>
            <person name="Ang C.C."/>
            <person name="Tnah L.H."/>
            <person name="Lee C.T."/>
            <person name="Nishiyama T."/>
            <person name="Sese J."/>
            <person name="O'Brien M.J."/>
            <person name="Copetti D."/>
            <person name="Mohd Noor M.I."/>
            <person name="Ong R.C."/>
            <person name="Putra M."/>
            <person name="Sireger I.Z."/>
            <person name="Indrioko S."/>
            <person name="Kosugi Y."/>
            <person name="Izuno A."/>
            <person name="Isagi Y."/>
            <person name="Lee S.L."/>
            <person name="Shimizu K.K."/>
        </authorList>
    </citation>
    <scope>NUCLEOTIDE SEQUENCE [LARGE SCALE GENOMIC DNA]</scope>
    <source>
        <strain evidence="1">214</strain>
    </source>
</reference>
<dbReference type="Proteomes" id="UP001054252">
    <property type="component" value="Unassembled WGS sequence"/>
</dbReference>
<accession>A0AAV5K1G4</accession>
<evidence type="ECO:0000313" key="2">
    <source>
        <dbReference type="Proteomes" id="UP001054252"/>
    </source>
</evidence>
<sequence>MLHCSEKEILPACLFACFQLRLLEIRSDMNHKTLSPEQACHGLMAVGLDSHYLLC</sequence>
<evidence type="ECO:0000313" key="1">
    <source>
        <dbReference type="EMBL" id="GKV20753.1"/>
    </source>
</evidence>
<proteinExistence type="predicted"/>
<protein>
    <submittedName>
        <fullName evidence="1">Uncharacterized protein</fullName>
    </submittedName>
</protein>